<feature type="transmembrane region" description="Helical" evidence="6">
    <location>
        <begin position="311"/>
        <end position="328"/>
    </location>
</feature>
<protein>
    <submittedName>
        <fullName evidence="7">Monosaccharide ABC transporter membrane protein, CUT2 family</fullName>
    </submittedName>
</protein>
<feature type="transmembrane region" description="Helical" evidence="6">
    <location>
        <begin position="66"/>
        <end position="99"/>
    </location>
</feature>
<dbReference type="CDD" id="cd06579">
    <property type="entry name" value="TM_PBP1_transp_AraH_like"/>
    <property type="match status" value="1"/>
</dbReference>
<evidence type="ECO:0000256" key="3">
    <source>
        <dbReference type="ARBA" id="ARBA00022692"/>
    </source>
</evidence>
<organism evidence="7 8">
    <name type="scientific">Microlunatus sagamiharensis</name>
    <dbReference type="NCBI Taxonomy" id="546874"/>
    <lineage>
        <taxon>Bacteria</taxon>
        <taxon>Bacillati</taxon>
        <taxon>Actinomycetota</taxon>
        <taxon>Actinomycetes</taxon>
        <taxon>Propionibacteriales</taxon>
        <taxon>Propionibacteriaceae</taxon>
        <taxon>Microlunatus</taxon>
    </lineage>
</organism>
<feature type="transmembrane region" description="Helical" evidence="6">
    <location>
        <begin position="174"/>
        <end position="197"/>
    </location>
</feature>
<evidence type="ECO:0000256" key="4">
    <source>
        <dbReference type="ARBA" id="ARBA00022989"/>
    </source>
</evidence>
<keyword evidence="2" id="KW-1003">Cell membrane</keyword>
<feature type="transmembrane region" description="Helical" evidence="6">
    <location>
        <begin position="282"/>
        <end position="299"/>
    </location>
</feature>
<keyword evidence="5 6" id="KW-0472">Membrane</keyword>
<proteinExistence type="predicted"/>
<dbReference type="PANTHER" id="PTHR32196">
    <property type="entry name" value="ABC TRANSPORTER PERMEASE PROTEIN YPHD-RELATED-RELATED"/>
    <property type="match status" value="1"/>
</dbReference>
<name>A0A1H2MEV9_9ACTN</name>
<feature type="transmembrane region" description="Helical" evidence="6">
    <location>
        <begin position="105"/>
        <end position="129"/>
    </location>
</feature>
<dbReference type="GO" id="GO:0005886">
    <property type="term" value="C:plasma membrane"/>
    <property type="evidence" value="ECO:0007669"/>
    <property type="project" value="UniProtKB-SubCell"/>
</dbReference>
<dbReference type="STRING" id="546874.SAMN04488544_1948"/>
<dbReference type="PANTHER" id="PTHR32196:SF63">
    <property type="entry name" value="INNER MEMBRANE ABC TRANSPORTER PERMEASE PROTEIN YJFF"/>
    <property type="match status" value="1"/>
</dbReference>
<comment type="subcellular location">
    <subcellularLocation>
        <location evidence="1">Cell membrane</location>
        <topology evidence="1">Multi-pass membrane protein</topology>
    </subcellularLocation>
</comment>
<evidence type="ECO:0000313" key="7">
    <source>
        <dbReference type="EMBL" id="SDU91797.1"/>
    </source>
</evidence>
<dbReference type="OrthoDB" id="9808136at2"/>
<keyword evidence="4 6" id="KW-1133">Transmembrane helix</keyword>
<dbReference type="InterPro" id="IPR001851">
    <property type="entry name" value="ABC_transp_permease"/>
</dbReference>
<reference evidence="8" key="1">
    <citation type="submission" date="2016-10" db="EMBL/GenBank/DDBJ databases">
        <authorList>
            <person name="Varghese N."/>
            <person name="Submissions S."/>
        </authorList>
    </citation>
    <scope>NUCLEOTIDE SEQUENCE [LARGE SCALE GENOMIC DNA]</scope>
    <source>
        <strain evidence="8">DSM 21743</strain>
    </source>
</reference>
<feature type="transmembrane region" description="Helical" evidence="6">
    <location>
        <begin position="254"/>
        <end position="275"/>
    </location>
</feature>
<dbReference type="RefSeq" id="WP_091074244.1">
    <property type="nucleotide sequence ID" value="NZ_LT629799.1"/>
</dbReference>
<evidence type="ECO:0000256" key="2">
    <source>
        <dbReference type="ARBA" id="ARBA00022475"/>
    </source>
</evidence>
<dbReference type="AlphaFoldDB" id="A0A1H2MEV9"/>
<dbReference type="Pfam" id="PF02653">
    <property type="entry name" value="BPD_transp_2"/>
    <property type="match status" value="1"/>
</dbReference>
<evidence type="ECO:0000256" key="5">
    <source>
        <dbReference type="ARBA" id="ARBA00023136"/>
    </source>
</evidence>
<keyword evidence="3 6" id="KW-0812">Transmembrane</keyword>
<evidence type="ECO:0000313" key="8">
    <source>
        <dbReference type="Proteomes" id="UP000198825"/>
    </source>
</evidence>
<dbReference type="GO" id="GO:0022857">
    <property type="term" value="F:transmembrane transporter activity"/>
    <property type="evidence" value="ECO:0007669"/>
    <property type="project" value="InterPro"/>
</dbReference>
<dbReference type="Proteomes" id="UP000198825">
    <property type="component" value="Chromosome I"/>
</dbReference>
<feature type="transmembrane region" description="Helical" evidence="6">
    <location>
        <begin position="228"/>
        <end position="248"/>
    </location>
</feature>
<evidence type="ECO:0000256" key="1">
    <source>
        <dbReference type="ARBA" id="ARBA00004651"/>
    </source>
</evidence>
<sequence length="334" mass="33220">MSATPTTAEAVGPVDARQLGRERLLAAVQAYGAAIVLALVVVVAGFTFPTFFSVGNFTNVLTQSSFPLIVAIGMTFVILTGGIDLSVGSVFALGGVLAAQASVHGVVPAILLPLVVGAAIGAVQGALVAWGRMAPFIVTLAGLLAFRGVVLAVTDGGSETPVIEDATTIALGQGSLLGIHWTVWIALVLLALGALLLRRSRSGQAVLAVGGSESAATLMGLPVERVKFGVYVLSATCAALAGALNAAYSSSGVPTVGVGLELTAISAVVIGGTLLSGGKGSLGGTLAGVLLLSVISNVINQVGSLTSSVQSIVSGGFLAVVVVVQTILSRQQRL</sequence>
<feature type="transmembrane region" description="Helical" evidence="6">
    <location>
        <begin position="136"/>
        <end position="154"/>
    </location>
</feature>
<keyword evidence="8" id="KW-1185">Reference proteome</keyword>
<feature type="transmembrane region" description="Helical" evidence="6">
    <location>
        <begin position="30"/>
        <end position="54"/>
    </location>
</feature>
<evidence type="ECO:0000256" key="6">
    <source>
        <dbReference type="SAM" id="Phobius"/>
    </source>
</evidence>
<accession>A0A1H2MEV9</accession>
<gene>
    <name evidence="7" type="ORF">SAMN04488544_1948</name>
</gene>
<dbReference type="EMBL" id="LT629799">
    <property type="protein sequence ID" value="SDU91797.1"/>
    <property type="molecule type" value="Genomic_DNA"/>
</dbReference>